<organism evidence="3 4">
    <name type="scientific">Streptacidiphilus cavernicola</name>
    <dbReference type="NCBI Taxonomy" id="3342716"/>
    <lineage>
        <taxon>Bacteria</taxon>
        <taxon>Bacillati</taxon>
        <taxon>Actinomycetota</taxon>
        <taxon>Actinomycetes</taxon>
        <taxon>Kitasatosporales</taxon>
        <taxon>Streptomycetaceae</taxon>
        <taxon>Streptacidiphilus</taxon>
    </lineage>
</organism>
<dbReference type="SUPFAM" id="SSF52266">
    <property type="entry name" value="SGNH hydrolase"/>
    <property type="match status" value="1"/>
</dbReference>
<dbReference type="Gene3D" id="3.40.50.1110">
    <property type="entry name" value="SGNH hydrolase"/>
    <property type="match status" value="1"/>
</dbReference>
<dbReference type="PANTHER" id="PTHR37981:SF1">
    <property type="entry name" value="SGNH HYDROLASE-TYPE ESTERASE DOMAIN-CONTAINING PROTEIN"/>
    <property type="match status" value="1"/>
</dbReference>
<dbReference type="Pfam" id="PF13472">
    <property type="entry name" value="Lipase_GDSL_2"/>
    <property type="match status" value="1"/>
</dbReference>
<name>A0ABV6UGH3_9ACTN</name>
<keyword evidence="3" id="KW-0378">Hydrolase</keyword>
<feature type="signal peptide" evidence="1">
    <location>
        <begin position="1"/>
        <end position="28"/>
    </location>
</feature>
<evidence type="ECO:0000259" key="2">
    <source>
        <dbReference type="Pfam" id="PF13472"/>
    </source>
</evidence>
<feature type="chain" id="PRO_5046751755" evidence="1">
    <location>
        <begin position="29"/>
        <end position="299"/>
    </location>
</feature>
<dbReference type="CDD" id="cd01823">
    <property type="entry name" value="SEST_like"/>
    <property type="match status" value="1"/>
</dbReference>
<feature type="domain" description="SGNH hydrolase-type esterase" evidence="2">
    <location>
        <begin position="40"/>
        <end position="281"/>
    </location>
</feature>
<comment type="caution">
    <text evidence="3">The sequence shown here is derived from an EMBL/GenBank/DDBJ whole genome shotgun (WGS) entry which is preliminary data.</text>
</comment>
<dbReference type="InterPro" id="IPR013830">
    <property type="entry name" value="SGNH_hydro"/>
</dbReference>
<dbReference type="InterPro" id="IPR036514">
    <property type="entry name" value="SGNH_hydro_sf"/>
</dbReference>
<dbReference type="InterPro" id="IPR037460">
    <property type="entry name" value="SEST-like"/>
</dbReference>
<protein>
    <submittedName>
        <fullName evidence="3">SGNH/GDSL hydrolase family protein</fullName>
        <ecNumber evidence="3">3.1.-.-</ecNumber>
    </submittedName>
</protein>
<keyword evidence="4" id="KW-1185">Reference proteome</keyword>
<dbReference type="Proteomes" id="UP001592528">
    <property type="component" value="Unassembled WGS sequence"/>
</dbReference>
<accession>A0ABV6UGH3</accession>
<dbReference type="EC" id="3.1.-.-" evidence="3"/>
<dbReference type="RefSeq" id="WP_037594651.1">
    <property type="nucleotide sequence ID" value="NZ_JBHEZZ010000002.1"/>
</dbReference>
<reference evidence="3 4" key="1">
    <citation type="submission" date="2024-09" db="EMBL/GenBank/DDBJ databases">
        <authorList>
            <person name="Lee S.D."/>
        </authorList>
    </citation>
    <scope>NUCLEOTIDE SEQUENCE [LARGE SCALE GENOMIC DNA]</scope>
    <source>
        <strain evidence="3 4">N1-5</strain>
    </source>
</reference>
<dbReference type="GO" id="GO:0016787">
    <property type="term" value="F:hydrolase activity"/>
    <property type="evidence" value="ECO:0007669"/>
    <property type="project" value="UniProtKB-KW"/>
</dbReference>
<dbReference type="EMBL" id="JBHEZZ010000002">
    <property type="protein sequence ID" value="MFC1400563.1"/>
    <property type="molecule type" value="Genomic_DNA"/>
</dbReference>
<evidence type="ECO:0000313" key="4">
    <source>
        <dbReference type="Proteomes" id="UP001592528"/>
    </source>
</evidence>
<gene>
    <name evidence="3" type="ORF">ACEZDJ_04595</name>
</gene>
<sequence>MPRRRGLIATLLGCLLWVPAAVTGPAAAQSPVPGYHSYVALGDSFQADSAILPGVTAAFVPAGCAQVSYDYPHQVAAALGVADFKDATCGGAVSGSMTGPQPVLGGVNPPQFSRLGRDTELVTVGIGGNDLDLIGLIGRCLALLPLPTTTCPHDPMTDRIAAEQRVVEGVLAGIHQRAPRARVLLVDYLAVFPEHGGCWPYVPIEDQDMAYLHRVLAAVNTMLAGAAAADPRGTELVDTYTPSIGHDVCQSPTVRWTEGLLPLSVNTLSVAVPFHPNRAGADGQARAVLAQVRAGAPVR</sequence>
<evidence type="ECO:0000313" key="3">
    <source>
        <dbReference type="EMBL" id="MFC1400563.1"/>
    </source>
</evidence>
<evidence type="ECO:0000256" key="1">
    <source>
        <dbReference type="SAM" id="SignalP"/>
    </source>
</evidence>
<keyword evidence="1" id="KW-0732">Signal</keyword>
<dbReference type="PANTHER" id="PTHR37981">
    <property type="entry name" value="LIPASE 2"/>
    <property type="match status" value="1"/>
</dbReference>
<proteinExistence type="predicted"/>